<keyword evidence="5 7" id="KW-0456">Lyase</keyword>
<dbReference type="SUPFAM" id="SSF53383">
    <property type="entry name" value="PLP-dependent transferases"/>
    <property type="match status" value="1"/>
</dbReference>
<dbReference type="GO" id="GO:0019752">
    <property type="term" value="P:carboxylic acid metabolic process"/>
    <property type="evidence" value="ECO:0007669"/>
    <property type="project" value="InterPro"/>
</dbReference>
<dbReference type="GO" id="GO:0006520">
    <property type="term" value="P:amino acid metabolic process"/>
    <property type="evidence" value="ECO:0007669"/>
    <property type="project" value="InterPro"/>
</dbReference>
<comment type="cofactor">
    <cofactor evidence="1 6 7">
        <name>pyridoxal 5'-phosphate</name>
        <dbReference type="ChEBI" id="CHEBI:597326"/>
    </cofactor>
</comment>
<dbReference type="GO" id="GO:0030170">
    <property type="term" value="F:pyridoxal phosphate binding"/>
    <property type="evidence" value="ECO:0007669"/>
    <property type="project" value="InterPro"/>
</dbReference>
<dbReference type="EMBL" id="QLLL01000002">
    <property type="protein sequence ID" value="RAJ08906.1"/>
    <property type="molecule type" value="Genomic_DNA"/>
</dbReference>
<dbReference type="PANTHER" id="PTHR11999">
    <property type="entry name" value="GROUP II PYRIDOXAL-5-PHOSPHATE DECARBOXYLASE"/>
    <property type="match status" value="1"/>
</dbReference>
<dbReference type="PANTHER" id="PTHR11999:SF70">
    <property type="entry name" value="MIP05841P"/>
    <property type="match status" value="1"/>
</dbReference>
<dbReference type="Gene3D" id="3.40.640.10">
    <property type="entry name" value="Type I PLP-dependent aspartate aminotransferase-like (Major domain)"/>
    <property type="match status" value="1"/>
</dbReference>
<dbReference type="InterPro" id="IPR002129">
    <property type="entry name" value="PyrdxlP-dep_de-COase"/>
</dbReference>
<keyword evidence="9" id="KW-1185">Reference proteome</keyword>
<keyword evidence="3" id="KW-0210">Decarboxylase</keyword>
<dbReference type="Pfam" id="PF00282">
    <property type="entry name" value="Pyridoxal_deC"/>
    <property type="match status" value="1"/>
</dbReference>
<evidence type="ECO:0000313" key="9">
    <source>
        <dbReference type="Proteomes" id="UP000249547"/>
    </source>
</evidence>
<dbReference type="AlphaFoldDB" id="A0A327QW61"/>
<evidence type="ECO:0000256" key="3">
    <source>
        <dbReference type="ARBA" id="ARBA00022793"/>
    </source>
</evidence>
<dbReference type="OrthoDB" id="9803665at2"/>
<dbReference type="PRINTS" id="PR00800">
    <property type="entry name" value="YHDCRBOXLASE"/>
</dbReference>
<evidence type="ECO:0000256" key="6">
    <source>
        <dbReference type="PIRSR" id="PIRSR602129-50"/>
    </source>
</evidence>
<feature type="modified residue" description="N6-(pyridoxal phosphate)lysine" evidence="6">
    <location>
        <position position="293"/>
    </location>
</feature>
<sequence length="466" mass="51217">MNTTLQHDHDQFDELLTVTKNWCAQYLQKLESLPVHIAMPVEKGMHLPVEGAGAAKVFEAFLQQYGAYISGNAGARYLGFVTGGTTPAALMGDWLTSVIDMNGSSMEAPSMSIEQQTISFLQELFGLPPAFTGAFVSGATMANFTGLAVAREWWGEQHGVNISDDGLHSAPPVKIISCKPHSSAVKSLSMLGLGRNSFVQIPTLPNREAIDVQALSEYIQQHPAKAYIIAASAATVNTADFDDIQALVALKKHHNIYIHLDAAFGGFAACSDRFKHLLKGWESVDSITVDAHKWMNVPYDSALIFSKHPSLQLQIFKNIGAAYLGDPSKQFSYTNYGPENSRRLRALPAWFSLMAYGKSGYAHIVENNVDLAKAMGKQIQESEQFELLSPVHLNTVCFTLKNTRGELSKTVKIFLQTLNKEGKVFITATEFAGKPAMRAAFVNWRTTQQDLDIVMHALHEVYAKTS</sequence>
<dbReference type="GO" id="GO:0016831">
    <property type="term" value="F:carboxy-lyase activity"/>
    <property type="evidence" value="ECO:0007669"/>
    <property type="project" value="UniProtKB-KW"/>
</dbReference>
<evidence type="ECO:0000256" key="2">
    <source>
        <dbReference type="ARBA" id="ARBA00009533"/>
    </source>
</evidence>
<protein>
    <submittedName>
        <fullName evidence="8">Glutamate/tyrosine decarboxylase-like PLP-dependent enzyme</fullName>
    </submittedName>
</protein>
<evidence type="ECO:0000256" key="1">
    <source>
        <dbReference type="ARBA" id="ARBA00001933"/>
    </source>
</evidence>
<dbReference type="InterPro" id="IPR015421">
    <property type="entry name" value="PyrdxlP-dep_Trfase_major"/>
</dbReference>
<dbReference type="InterPro" id="IPR015422">
    <property type="entry name" value="PyrdxlP-dep_Trfase_small"/>
</dbReference>
<name>A0A327QW61_9BACT</name>
<comment type="caution">
    <text evidence="8">The sequence shown here is derived from an EMBL/GenBank/DDBJ whole genome shotgun (WGS) entry which is preliminary data.</text>
</comment>
<organism evidence="8 9">
    <name type="scientific">Chitinophaga skermanii</name>
    <dbReference type="NCBI Taxonomy" id="331697"/>
    <lineage>
        <taxon>Bacteria</taxon>
        <taxon>Pseudomonadati</taxon>
        <taxon>Bacteroidota</taxon>
        <taxon>Chitinophagia</taxon>
        <taxon>Chitinophagales</taxon>
        <taxon>Chitinophagaceae</taxon>
        <taxon>Chitinophaga</taxon>
    </lineage>
</organism>
<evidence type="ECO:0000313" key="8">
    <source>
        <dbReference type="EMBL" id="RAJ08906.1"/>
    </source>
</evidence>
<gene>
    <name evidence="8" type="ORF">LX64_01561</name>
</gene>
<evidence type="ECO:0000256" key="4">
    <source>
        <dbReference type="ARBA" id="ARBA00022898"/>
    </source>
</evidence>
<accession>A0A327QW61</accession>
<dbReference type="InterPro" id="IPR015424">
    <property type="entry name" value="PyrdxlP-dep_Trfase"/>
</dbReference>
<comment type="similarity">
    <text evidence="2 7">Belongs to the group II decarboxylase family.</text>
</comment>
<proteinExistence type="inferred from homology"/>
<dbReference type="RefSeq" id="WP_111596999.1">
    <property type="nucleotide sequence ID" value="NZ_QLLL01000002.1"/>
</dbReference>
<dbReference type="Gene3D" id="3.90.1150.10">
    <property type="entry name" value="Aspartate Aminotransferase, domain 1"/>
    <property type="match status" value="1"/>
</dbReference>
<dbReference type="Proteomes" id="UP000249547">
    <property type="component" value="Unassembled WGS sequence"/>
</dbReference>
<evidence type="ECO:0000256" key="5">
    <source>
        <dbReference type="ARBA" id="ARBA00023239"/>
    </source>
</evidence>
<dbReference type="InterPro" id="IPR010977">
    <property type="entry name" value="Aromatic_deC"/>
</dbReference>
<evidence type="ECO:0000256" key="7">
    <source>
        <dbReference type="RuleBase" id="RU000382"/>
    </source>
</evidence>
<keyword evidence="4 6" id="KW-0663">Pyridoxal phosphate</keyword>
<reference evidence="8 9" key="1">
    <citation type="submission" date="2018-06" db="EMBL/GenBank/DDBJ databases">
        <title>Genomic Encyclopedia of Archaeal and Bacterial Type Strains, Phase II (KMG-II): from individual species to whole genera.</title>
        <authorList>
            <person name="Goeker M."/>
        </authorList>
    </citation>
    <scope>NUCLEOTIDE SEQUENCE [LARGE SCALE GENOMIC DNA]</scope>
    <source>
        <strain evidence="8 9">DSM 23857</strain>
    </source>
</reference>